<evidence type="ECO:0000313" key="4">
    <source>
        <dbReference type="Proteomes" id="UP000184517"/>
    </source>
</evidence>
<dbReference type="Pfam" id="PF13407">
    <property type="entry name" value="Peripla_BP_4"/>
    <property type="match status" value="1"/>
</dbReference>
<proteinExistence type="predicted"/>
<name>A0A1M5BBH7_9GAMM</name>
<keyword evidence="1" id="KW-0732">Signal</keyword>
<dbReference type="InterPro" id="IPR028082">
    <property type="entry name" value="Peripla_BP_I"/>
</dbReference>
<feature type="signal peptide" evidence="1">
    <location>
        <begin position="1"/>
        <end position="22"/>
    </location>
</feature>
<accession>A0A1M5BBH7</accession>
<dbReference type="AlphaFoldDB" id="A0A1M5BBH7"/>
<sequence>MRRLHSFVIWIVLGNVAFTVQAANMALDLMDSHDFYQSTPRQGPLAEQFTTIVNSPPNPIRVSQKRAVRIALLLFGDMNSLENRSILATFRKRMRELNIDYRLDTYMDGFESNGDLTSYFKMADAQPDYIIMTKLGSVQRRFLERFLRSGKPKIILYDFASPLTHWMNHPPLMYVGFDQKKATTMLASYLERQLPAETKISALVLPTGYLGHMRCDLFLDEMAKYNRHISRIRAVSDDKRSAFEAAQILLKENPADFIFSCSQNISEGVVAALQAEGFDTQIQTNAWGLSLSGIADLESRKIKASVLFMKDDLSIAIAEAIKLDLEGKNMPSLYVANSMLVPAELDSESLRLMVQQAHHYSVELWQE</sequence>
<dbReference type="Proteomes" id="UP000184517">
    <property type="component" value="Unassembled WGS sequence"/>
</dbReference>
<feature type="domain" description="Periplasmic binding protein" evidence="2">
    <location>
        <begin position="125"/>
        <end position="328"/>
    </location>
</feature>
<dbReference type="CDD" id="cd06303">
    <property type="entry name" value="PBP1_LuxPQ_Quorum_Sensing"/>
    <property type="match status" value="1"/>
</dbReference>
<dbReference type="RefSeq" id="WP_072839461.1">
    <property type="nucleotide sequence ID" value="NZ_FQVF01000007.1"/>
</dbReference>
<reference evidence="4" key="1">
    <citation type="submission" date="2016-11" db="EMBL/GenBank/DDBJ databases">
        <authorList>
            <person name="Varghese N."/>
            <person name="Submissions S."/>
        </authorList>
    </citation>
    <scope>NUCLEOTIDE SEQUENCE [LARGE SCALE GENOMIC DNA]</scope>
    <source>
        <strain evidence="4">DSM 16579</strain>
    </source>
</reference>
<evidence type="ECO:0000313" key="3">
    <source>
        <dbReference type="EMBL" id="SHF39788.1"/>
    </source>
</evidence>
<evidence type="ECO:0000259" key="2">
    <source>
        <dbReference type="Pfam" id="PF13407"/>
    </source>
</evidence>
<protein>
    <submittedName>
        <fullName evidence="3">Monosaccharide ABC transporter substrate-binding protein, CUT2 family</fullName>
    </submittedName>
</protein>
<dbReference type="InterPro" id="IPR025997">
    <property type="entry name" value="SBP_2_dom"/>
</dbReference>
<dbReference type="Gene3D" id="3.40.50.2300">
    <property type="match status" value="2"/>
</dbReference>
<keyword evidence="4" id="KW-1185">Reference proteome</keyword>
<dbReference type="OrthoDB" id="9784024at2"/>
<evidence type="ECO:0000256" key="1">
    <source>
        <dbReference type="SAM" id="SignalP"/>
    </source>
</evidence>
<dbReference type="EMBL" id="FQVF01000007">
    <property type="protein sequence ID" value="SHF39788.1"/>
    <property type="molecule type" value="Genomic_DNA"/>
</dbReference>
<gene>
    <name evidence="3" type="ORF">SAMN02745753_01897</name>
</gene>
<dbReference type="STRING" id="1122206.SAMN02745753_01897"/>
<dbReference type="GO" id="GO:0055085">
    <property type="term" value="P:transmembrane transport"/>
    <property type="evidence" value="ECO:0007669"/>
    <property type="project" value="UniProtKB-ARBA"/>
</dbReference>
<organism evidence="3 4">
    <name type="scientific">Marinomonas polaris DSM 16579</name>
    <dbReference type="NCBI Taxonomy" id="1122206"/>
    <lineage>
        <taxon>Bacteria</taxon>
        <taxon>Pseudomonadati</taxon>
        <taxon>Pseudomonadota</taxon>
        <taxon>Gammaproteobacteria</taxon>
        <taxon>Oceanospirillales</taxon>
        <taxon>Oceanospirillaceae</taxon>
        <taxon>Marinomonas</taxon>
    </lineage>
</organism>
<feature type="chain" id="PRO_5009908981" evidence="1">
    <location>
        <begin position="23"/>
        <end position="367"/>
    </location>
</feature>
<dbReference type="SUPFAM" id="SSF53822">
    <property type="entry name" value="Periplasmic binding protein-like I"/>
    <property type="match status" value="1"/>
</dbReference>